<evidence type="ECO:0000256" key="2">
    <source>
        <dbReference type="ARBA" id="ARBA00022692"/>
    </source>
</evidence>
<accession>A0A9P4J188</accession>
<evidence type="ECO:0000256" key="3">
    <source>
        <dbReference type="ARBA" id="ARBA00022989"/>
    </source>
</evidence>
<feature type="transmembrane region" description="Helical" evidence="6">
    <location>
        <begin position="34"/>
        <end position="50"/>
    </location>
</feature>
<dbReference type="AlphaFoldDB" id="A0A9P4J188"/>
<name>A0A9P4J188_9PEZI</name>
<comment type="caution">
    <text evidence="8">The sequence shown here is derived from an EMBL/GenBank/DDBJ whole genome shotgun (WGS) entry which is preliminary data.</text>
</comment>
<sequence>LASVLVTISFLLVAARLFSHTAITRHPGVDDGFIALSWIFAVGVLVSFIMQSRHGLGYHTSDLEPEQIQNFTKWLWVTLWTYNGALSCTKFSLLFQYRRIFTTPWFQMAVKVLLGLMTVYSLWTFFGCIFFCFPISEFWTHSGNGKCLSTWPVFLGNSFINIALDLAIIMCPMPVLNSLNLPRKQKTILMGLFAVGGFVTIVSIVRAAIFIHSNGATDFSWINVDLGSWSIIEICVGIICTCVPSLKPILDTVLPRLFSS</sequence>
<dbReference type="GO" id="GO:0016020">
    <property type="term" value="C:membrane"/>
    <property type="evidence" value="ECO:0007669"/>
    <property type="project" value="UniProtKB-SubCell"/>
</dbReference>
<feature type="domain" description="Rhodopsin" evidence="7">
    <location>
        <begin position="15"/>
        <end position="251"/>
    </location>
</feature>
<proteinExistence type="inferred from homology"/>
<dbReference type="EMBL" id="ML996085">
    <property type="protein sequence ID" value="KAF2152829.1"/>
    <property type="molecule type" value="Genomic_DNA"/>
</dbReference>
<comment type="subcellular location">
    <subcellularLocation>
        <location evidence="1">Membrane</location>
        <topology evidence="1">Multi-pass membrane protein</topology>
    </subcellularLocation>
</comment>
<keyword evidence="2 6" id="KW-0812">Transmembrane</keyword>
<feature type="non-terminal residue" evidence="8">
    <location>
        <position position="260"/>
    </location>
</feature>
<protein>
    <recommendedName>
        <fullName evidence="7">Rhodopsin domain-containing protein</fullName>
    </recommendedName>
</protein>
<evidence type="ECO:0000259" key="7">
    <source>
        <dbReference type="Pfam" id="PF20684"/>
    </source>
</evidence>
<feature type="transmembrane region" description="Helical" evidence="6">
    <location>
        <begin position="188"/>
        <end position="209"/>
    </location>
</feature>
<evidence type="ECO:0000313" key="8">
    <source>
        <dbReference type="EMBL" id="KAF2152829.1"/>
    </source>
</evidence>
<dbReference type="Pfam" id="PF20684">
    <property type="entry name" value="Fung_rhodopsin"/>
    <property type="match status" value="1"/>
</dbReference>
<keyword evidence="9" id="KW-1185">Reference proteome</keyword>
<feature type="non-terminal residue" evidence="8">
    <location>
        <position position="1"/>
    </location>
</feature>
<keyword evidence="3 6" id="KW-1133">Transmembrane helix</keyword>
<organism evidence="8 9">
    <name type="scientific">Myriangium duriaei CBS 260.36</name>
    <dbReference type="NCBI Taxonomy" id="1168546"/>
    <lineage>
        <taxon>Eukaryota</taxon>
        <taxon>Fungi</taxon>
        <taxon>Dikarya</taxon>
        <taxon>Ascomycota</taxon>
        <taxon>Pezizomycotina</taxon>
        <taxon>Dothideomycetes</taxon>
        <taxon>Dothideomycetidae</taxon>
        <taxon>Myriangiales</taxon>
        <taxon>Myriangiaceae</taxon>
        <taxon>Myriangium</taxon>
    </lineage>
</organism>
<evidence type="ECO:0000256" key="6">
    <source>
        <dbReference type="SAM" id="Phobius"/>
    </source>
</evidence>
<evidence type="ECO:0000256" key="4">
    <source>
        <dbReference type="ARBA" id="ARBA00023136"/>
    </source>
</evidence>
<dbReference type="InterPro" id="IPR052337">
    <property type="entry name" value="SAT4-like"/>
</dbReference>
<dbReference type="OrthoDB" id="444631at2759"/>
<dbReference type="Proteomes" id="UP000799439">
    <property type="component" value="Unassembled WGS sequence"/>
</dbReference>
<dbReference type="InterPro" id="IPR049326">
    <property type="entry name" value="Rhodopsin_dom_fungi"/>
</dbReference>
<gene>
    <name evidence="8" type="ORF">K461DRAFT_211914</name>
</gene>
<evidence type="ECO:0000256" key="1">
    <source>
        <dbReference type="ARBA" id="ARBA00004141"/>
    </source>
</evidence>
<keyword evidence="4 6" id="KW-0472">Membrane</keyword>
<evidence type="ECO:0000313" key="9">
    <source>
        <dbReference type="Proteomes" id="UP000799439"/>
    </source>
</evidence>
<feature type="transmembrane region" description="Helical" evidence="6">
    <location>
        <begin position="108"/>
        <end position="133"/>
    </location>
</feature>
<reference evidence="8" key="1">
    <citation type="journal article" date="2020" name="Stud. Mycol.">
        <title>101 Dothideomycetes genomes: a test case for predicting lifestyles and emergence of pathogens.</title>
        <authorList>
            <person name="Haridas S."/>
            <person name="Albert R."/>
            <person name="Binder M."/>
            <person name="Bloem J."/>
            <person name="Labutti K."/>
            <person name="Salamov A."/>
            <person name="Andreopoulos B."/>
            <person name="Baker S."/>
            <person name="Barry K."/>
            <person name="Bills G."/>
            <person name="Bluhm B."/>
            <person name="Cannon C."/>
            <person name="Castanera R."/>
            <person name="Culley D."/>
            <person name="Daum C."/>
            <person name="Ezra D."/>
            <person name="Gonzalez J."/>
            <person name="Henrissat B."/>
            <person name="Kuo A."/>
            <person name="Liang C."/>
            <person name="Lipzen A."/>
            <person name="Lutzoni F."/>
            <person name="Magnuson J."/>
            <person name="Mondo S."/>
            <person name="Nolan M."/>
            <person name="Ohm R."/>
            <person name="Pangilinan J."/>
            <person name="Park H.-J."/>
            <person name="Ramirez L."/>
            <person name="Alfaro M."/>
            <person name="Sun H."/>
            <person name="Tritt A."/>
            <person name="Yoshinaga Y."/>
            <person name="Zwiers L.-H."/>
            <person name="Turgeon B."/>
            <person name="Goodwin S."/>
            <person name="Spatafora J."/>
            <person name="Crous P."/>
            <person name="Grigoriev I."/>
        </authorList>
    </citation>
    <scope>NUCLEOTIDE SEQUENCE</scope>
    <source>
        <strain evidence="8">CBS 260.36</strain>
    </source>
</reference>
<dbReference type="PANTHER" id="PTHR33048">
    <property type="entry name" value="PTH11-LIKE INTEGRAL MEMBRANE PROTEIN (AFU_ORTHOLOGUE AFUA_5G11245)"/>
    <property type="match status" value="1"/>
</dbReference>
<evidence type="ECO:0000256" key="5">
    <source>
        <dbReference type="ARBA" id="ARBA00038359"/>
    </source>
</evidence>
<dbReference type="PANTHER" id="PTHR33048:SF47">
    <property type="entry name" value="INTEGRAL MEMBRANE PROTEIN-RELATED"/>
    <property type="match status" value="1"/>
</dbReference>
<feature type="transmembrane region" description="Helical" evidence="6">
    <location>
        <begin position="153"/>
        <end position="176"/>
    </location>
</feature>
<comment type="similarity">
    <text evidence="5">Belongs to the SAT4 family.</text>
</comment>